<proteinExistence type="predicted"/>
<gene>
    <name evidence="3" type="ORF">HNP49_001895</name>
</gene>
<keyword evidence="1" id="KW-1133">Transmembrane helix</keyword>
<evidence type="ECO:0000313" key="3">
    <source>
        <dbReference type="EMBL" id="MBB6341727.1"/>
    </source>
</evidence>
<feature type="transmembrane region" description="Helical" evidence="1">
    <location>
        <begin position="12"/>
        <end position="34"/>
    </location>
</feature>
<accession>A0A7X0BRW6</accession>
<keyword evidence="4" id="KW-1185">Reference proteome</keyword>
<dbReference type="InterPro" id="IPR021309">
    <property type="entry name" value="YgaP-like_TM"/>
</dbReference>
<evidence type="ECO:0000259" key="2">
    <source>
        <dbReference type="Pfam" id="PF11127"/>
    </source>
</evidence>
<sequence length="63" mass="6496">MQCNVGKTDKLLRIGAGIALLGLGAAGVIGWWGLIGVVPLATGLLNWCPAYTLLGIRTCKTDA</sequence>
<dbReference type="Proteomes" id="UP000557193">
    <property type="component" value="Unassembled WGS sequence"/>
</dbReference>
<protein>
    <recommendedName>
        <fullName evidence="2">Inner membrane protein YgaP-like transmembrane domain-containing protein</fullName>
    </recommendedName>
</protein>
<name>A0A7X0BRW6_9PSED</name>
<evidence type="ECO:0000313" key="4">
    <source>
        <dbReference type="Proteomes" id="UP000557193"/>
    </source>
</evidence>
<comment type="caution">
    <text evidence="3">The sequence shown here is derived from an EMBL/GenBank/DDBJ whole genome shotgun (WGS) entry which is preliminary data.</text>
</comment>
<dbReference type="EMBL" id="JACHLL010000003">
    <property type="protein sequence ID" value="MBB6341727.1"/>
    <property type="molecule type" value="Genomic_DNA"/>
</dbReference>
<evidence type="ECO:0000256" key="1">
    <source>
        <dbReference type="SAM" id="Phobius"/>
    </source>
</evidence>
<organism evidence="3 4">
    <name type="scientific">Pseudomonas fluvialis</name>
    <dbReference type="NCBI Taxonomy" id="1793966"/>
    <lineage>
        <taxon>Bacteria</taxon>
        <taxon>Pseudomonadati</taxon>
        <taxon>Pseudomonadota</taxon>
        <taxon>Gammaproteobacteria</taxon>
        <taxon>Pseudomonadales</taxon>
        <taxon>Pseudomonadaceae</taxon>
        <taxon>Pseudomonas</taxon>
    </lineage>
</organism>
<reference evidence="3 4" key="1">
    <citation type="submission" date="2020-08" db="EMBL/GenBank/DDBJ databases">
        <title>Functional genomics of gut bacteria from endangered species of beetles.</title>
        <authorList>
            <person name="Carlos-Shanley C."/>
        </authorList>
    </citation>
    <scope>NUCLEOTIDE SEQUENCE [LARGE SCALE GENOMIC DNA]</scope>
    <source>
        <strain evidence="3 4">S00202</strain>
    </source>
</reference>
<keyword evidence="1" id="KW-0812">Transmembrane</keyword>
<feature type="domain" description="Inner membrane protein YgaP-like transmembrane" evidence="2">
    <location>
        <begin position="1"/>
        <end position="61"/>
    </location>
</feature>
<dbReference type="AlphaFoldDB" id="A0A7X0BRW6"/>
<keyword evidence="1" id="KW-0472">Membrane</keyword>
<dbReference type="RefSeq" id="WP_184682701.1">
    <property type="nucleotide sequence ID" value="NZ_JACHLL010000003.1"/>
</dbReference>
<dbReference type="Pfam" id="PF11127">
    <property type="entry name" value="YgaP-like_TM"/>
    <property type="match status" value="1"/>
</dbReference>